<evidence type="ECO:0000313" key="5">
    <source>
        <dbReference type="EMBL" id="ALL70052.1"/>
    </source>
</evidence>
<accession>A0A0P0RM95</accession>
<evidence type="ECO:0000313" key="6">
    <source>
        <dbReference type="Proteomes" id="UP000019146"/>
    </source>
</evidence>
<dbReference type="SMART" id="SM00421">
    <property type="entry name" value="HTH_LUXR"/>
    <property type="match status" value="1"/>
</dbReference>
<dbReference type="InterPro" id="IPR001789">
    <property type="entry name" value="Sig_transdc_resp-reg_receiver"/>
</dbReference>
<dbReference type="PANTHER" id="PTHR43214">
    <property type="entry name" value="TWO-COMPONENT RESPONSE REGULATOR"/>
    <property type="match status" value="1"/>
</dbReference>
<dbReference type="PROSITE" id="PS50043">
    <property type="entry name" value="HTH_LUXR_2"/>
    <property type="match status" value="1"/>
</dbReference>
<dbReference type="GO" id="GO:0000160">
    <property type="term" value="P:phosphorelay signal transduction system"/>
    <property type="evidence" value="ECO:0007669"/>
    <property type="project" value="InterPro"/>
</dbReference>
<evidence type="ECO:0000256" key="1">
    <source>
        <dbReference type="ARBA" id="ARBA00023125"/>
    </source>
</evidence>
<geneLocation type="plasmid" evidence="6"/>
<dbReference type="Gene3D" id="3.40.50.2300">
    <property type="match status" value="1"/>
</dbReference>
<dbReference type="GeneID" id="69973558"/>
<gene>
    <name evidence="5" type="ORF">K788_0001592</name>
</gene>
<dbReference type="InterPro" id="IPR011006">
    <property type="entry name" value="CheY-like_superfamily"/>
</dbReference>
<evidence type="ECO:0000256" key="2">
    <source>
        <dbReference type="PROSITE-ProRule" id="PRU00169"/>
    </source>
</evidence>
<dbReference type="NCBIfam" id="NF007935">
    <property type="entry name" value="PRK10651.1"/>
    <property type="match status" value="1"/>
</dbReference>
<dbReference type="CDD" id="cd19931">
    <property type="entry name" value="REC_NarL"/>
    <property type="match status" value="1"/>
</dbReference>
<dbReference type="PROSITE" id="PS00622">
    <property type="entry name" value="HTH_LUXR_1"/>
    <property type="match status" value="1"/>
</dbReference>
<dbReference type="Proteomes" id="UP000019146">
    <property type="component" value="Plasmid unnamed"/>
</dbReference>
<dbReference type="SUPFAM" id="SSF52172">
    <property type="entry name" value="CheY-like"/>
    <property type="match status" value="1"/>
</dbReference>
<feature type="modified residue" description="4-aspartylphosphate" evidence="2">
    <location>
        <position position="57"/>
    </location>
</feature>
<dbReference type="InterPro" id="IPR016032">
    <property type="entry name" value="Sig_transdc_resp-reg_C-effctor"/>
</dbReference>
<dbReference type="PANTHER" id="PTHR43214:SF38">
    <property type="entry name" value="NITRATE_NITRITE RESPONSE REGULATOR PROTEIN NARL"/>
    <property type="match status" value="1"/>
</dbReference>
<keyword evidence="5" id="KW-0614">Plasmid</keyword>
<dbReference type="InterPro" id="IPR039420">
    <property type="entry name" value="WalR-like"/>
</dbReference>
<dbReference type="GO" id="GO:0003677">
    <property type="term" value="F:DNA binding"/>
    <property type="evidence" value="ECO:0007669"/>
    <property type="project" value="UniProtKB-KW"/>
</dbReference>
<feature type="domain" description="Response regulatory" evidence="4">
    <location>
        <begin position="6"/>
        <end position="122"/>
    </location>
</feature>
<dbReference type="CDD" id="cd06170">
    <property type="entry name" value="LuxR_C_like"/>
    <property type="match status" value="1"/>
</dbReference>
<feature type="domain" description="HTH luxR-type" evidence="3">
    <location>
        <begin position="146"/>
        <end position="211"/>
    </location>
</feature>
<keyword evidence="2" id="KW-0597">Phosphoprotein</keyword>
<keyword evidence="1" id="KW-0238">DNA-binding</keyword>
<organism evidence="5 6">
    <name type="scientific">Paraburkholderia caribensis MBA4</name>
    <dbReference type="NCBI Taxonomy" id="1323664"/>
    <lineage>
        <taxon>Bacteria</taxon>
        <taxon>Pseudomonadati</taxon>
        <taxon>Pseudomonadota</taxon>
        <taxon>Betaproteobacteria</taxon>
        <taxon>Burkholderiales</taxon>
        <taxon>Burkholderiaceae</taxon>
        <taxon>Paraburkholderia</taxon>
    </lineage>
</organism>
<dbReference type="EMBL" id="CP012748">
    <property type="protein sequence ID" value="ALL70052.1"/>
    <property type="molecule type" value="Genomic_DNA"/>
</dbReference>
<name>A0A0P0RM95_9BURK</name>
<evidence type="ECO:0000259" key="3">
    <source>
        <dbReference type="PROSITE" id="PS50043"/>
    </source>
</evidence>
<evidence type="ECO:0000259" key="4">
    <source>
        <dbReference type="PROSITE" id="PS50110"/>
    </source>
</evidence>
<dbReference type="Pfam" id="PF00196">
    <property type="entry name" value="GerE"/>
    <property type="match status" value="1"/>
</dbReference>
<protein>
    <submittedName>
        <fullName evidence="5">Two component transcriptional regulator, LuxR family</fullName>
    </submittedName>
</protein>
<dbReference type="Pfam" id="PF00072">
    <property type="entry name" value="Response_reg"/>
    <property type="match status" value="1"/>
</dbReference>
<proteinExistence type="predicted"/>
<dbReference type="GO" id="GO:0006355">
    <property type="term" value="P:regulation of DNA-templated transcription"/>
    <property type="evidence" value="ECO:0007669"/>
    <property type="project" value="InterPro"/>
</dbReference>
<dbReference type="RefSeq" id="WP_035994952.1">
    <property type="nucleotide sequence ID" value="NZ_CP012748.1"/>
</dbReference>
<dbReference type="PRINTS" id="PR00038">
    <property type="entry name" value="HTHLUXR"/>
</dbReference>
<dbReference type="PROSITE" id="PS50110">
    <property type="entry name" value="RESPONSE_REGULATORY"/>
    <property type="match status" value="1"/>
</dbReference>
<dbReference type="KEGG" id="bcai:K788_0001592"/>
<dbReference type="SUPFAM" id="SSF46894">
    <property type="entry name" value="C-terminal effector domain of the bipartite response regulators"/>
    <property type="match status" value="1"/>
</dbReference>
<reference evidence="5 6" key="1">
    <citation type="journal article" date="2014" name="Genome Announc.">
        <title>Draft Genome Sequence of the Haloacid-Degrading Burkholderia caribensis Strain MBA4.</title>
        <authorList>
            <person name="Pan Y."/>
            <person name="Kong K.F."/>
            <person name="Tsang J.S."/>
        </authorList>
    </citation>
    <scope>NUCLEOTIDE SEQUENCE [LARGE SCALE GENOMIC DNA]</scope>
    <source>
        <strain evidence="5 6">MBA4</strain>
        <plasmid evidence="6">Plasmid</plasmid>
    </source>
</reference>
<dbReference type="InterPro" id="IPR000792">
    <property type="entry name" value="Tscrpt_reg_LuxR_C"/>
</dbReference>
<sequence>MEPANTVLLIDDHALFRKGVAQLIQMNPAFRVVGEASSGRVGVDLAVRLKPDIVLIDLNMPEMSGIETLEMMKQHNVDARFLMLTVSDNERDVVAALRAGASGYLLKDMEPEELCINLQKALQGTAVLSEAVTGKLFHALSAGQPLPANESGLSAREQEVLDYLVEGLCNKEIARKLDISVGTVKVHVKHLLHKLDLHSRVEAVVWHHERHARRHPPRA</sequence>
<dbReference type="AlphaFoldDB" id="A0A0P0RM95"/>
<dbReference type="SMART" id="SM00448">
    <property type="entry name" value="REC"/>
    <property type="match status" value="1"/>
</dbReference>